<feature type="signal peptide" evidence="1">
    <location>
        <begin position="1"/>
        <end position="25"/>
    </location>
</feature>
<name>A0A5C5YER9_9BACT</name>
<keyword evidence="4" id="KW-1185">Reference proteome</keyword>
<dbReference type="Gene3D" id="3.60.10.10">
    <property type="entry name" value="Endonuclease/exonuclease/phosphatase"/>
    <property type="match status" value="1"/>
</dbReference>
<evidence type="ECO:0000313" key="4">
    <source>
        <dbReference type="Proteomes" id="UP000318053"/>
    </source>
</evidence>
<dbReference type="GO" id="GO:0016020">
    <property type="term" value="C:membrane"/>
    <property type="evidence" value="ECO:0007669"/>
    <property type="project" value="GOC"/>
</dbReference>
<dbReference type="Proteomes" id="UP000318053">
    <property type="component" value="Unassembled WGS sequence"/>
</dbReference>
<dbReference type="AlphaFoldDB" id="A0A5C5YER9"/>
<proteinExistence type="predicted"/>
<dbReference type="SUPFAM" id="SSF56219">
    <property type="entry name" value="DNase I-like"/>
    <property type="match status" value="1"/>
</dbReference>
<gene>
    <name evidence="3" type="ORF">CA85_11430</name>
</gene>
<dbReference type="OrthoDB" id="155529at2"/>
<dbReference type="InterPro" id="IPR051916">
    <property type="entry name" value="GPI-anchor_lipid_remodeler"/>
</dbReference>
<keyword evidence="1" id="KW-0732">Signal</keyword>
<organism evidence="3 4">
    <name type="scientific">Allorhodopirellula solitaria</name>
    <dbReference type="NCBI Taxonomy" id="2527987"/>
    <lineage>
        <taxon>Bacteria</taxon>
        <taxon>Pseudomonadati</taxon>
        <taxon>Planctomycetota</taxon>
        <taxon>Planctomycetia</taxon>
        <taxon>Pirellulales</taxon>
        <taxon>Pirellulaceae</taxon>
        <taxon>Allorhodopirellula</taxon>
    </lineage>
</organism>
<dbReference type="Pfam" id="PF03372">
    <property type="entry name" value="Exo_endo_phos"/>
    <property type="match status" value="1"/>
</dbReference>
<evidence type="ECO:0000313" key="3">
    <source>
        <dbReference type="EMBL" id="TWT74256.1"/>
    </source>
</evidence>
<comment type="caution">
    <text evidence="3">The sequence shown here is derived from an EMBL/GenBank/DDBJ whole genome shotgun (WGS) entry which is preliminary data.</text>
</comment>
<reference evidence="3 4" key="1">
    <citation type="submission" date="2019-02" db="EMBL/GenBank/DDBJ databases">
        <title>Deep-cultivation of Planctomycetes and their phenomic and genomic characterization uncovers novel biology.</title>
        <authorList>
            <person name="Wiegand S."/>
            <person name="Jogler M."/>
            <person name="Boedeker C."/>
            <person name="Pinto D."/>
            <person name="Vollmers J."/>
            <person name="Rivas-Marin E."/>
            <person name="Kohn T."/>
            <person name="Peeters S.H."/>
            <person name="Heuer A."/>
            <person name="Rast P."/>
            <person name="Oberbeckmann S."/>
            <person name="Bunk B."/>
            <person name="Jeske O."/>
            <person name="Meyerdierks A."/>
            <person name="Storesund J.E."/>
            <person name="Kallscheuer N."/>
            <person name="Luecker S."/>
            <person name="Lage O.M."/>
            <person name="Pohl T."/>
            <person name="Merkel B.J."/>
            <person name="Hornburger P."/>
            <person name="Mueller R.-W."/>
            <person name="Bruemmer F."/>
            <person name="Labrenz M."/>
            <person name="Spormann A.M."/>
            <person name="Op Den Camp H."/>
            <person name="Overmann J."/>
            <person name="Amann R."/>
            <person name="Jetten M.S.M."/>
            <person name="Mascher T."/>
            <person name="Medema M.H."/>
            <person name="Devos D.P."/>
            <person name="Kaster A.-K."/>
            <person name="Ovreas L."/>
            <person name="Rohde M."/>
            <person name="Galperin M.Y."/>
            <person name="Jogler C."/>
        </authorList>
    </citation>
    <scope>NUCLEOTIDE SEQUENCE [LARGE SCALE GENOMIC DNA]</scope>
    <source>
        <strain evidence="3 4">CA85</strain>
    </source>
</reference>
<feature type="domain" description="Endonuclease/exonuclease/phosphatase" evidence="2">
    <location>
        <begin position="35"/>
        <end position="253"/>
    </location>
</feature>
<dbReference type="RefSeq" id="WP_146390262.1">
    <property type="nucleotide sequence ID" value="NZ_SJPK01000002.1"/>
</dbReference>
<evidence type="ECO:0000259" key="2">
    <source>
        <dbReference type="Pfam" id="PF03372"/>
    </source>
</evidence>
<dbReference type="PANTHER" id="PTHR14859">
    <property type="entry name" value="CALCOFLUOR WHITE HYPERSENSITIVE PROTEIN PRECURSOR"/>
    <property type="match status" value="1"/>
</dbReference>
<dbReference type="InterPro" id="IPR036691">
    <property type="entry name" value="Endo/exonu/phosph_ase_sf"/>
</dbReference>
<accession>A0A5C5YER9</accession>
<sequence precursor="true">MKSLRFSLAIVVAAIATVTPLTLQAEDASPAHRVVSYNIKHGLGNDGKLDLARTAEVIRKLQPDLVALQEVDRGTQRSEGVDQPADLAKRLGMQSAFGAFMDYDGGQYGLAVLSRYPIVKTDVVRLPQGNEPRVALAVEVELPNGDALTVVDVHFDWVKDDSFRLSQAQKLSEYLDSLTTSYVLMGDFNDRPQSATVQLFRDRALEAQKPADDHLTFSSNKPSIEIDFIFAAPKSKWKFENVDVIDEPVASDHRPIVAELQSR</sequence>
<dbReference type="InterPro" id="IPR005135">
    <property type="entry name" value="Endo/exonuclease/phosphatase"/>
</dbReference>
<dbReference type="PANTHER" id="PTHR14859:SF15">
    <property type="entry name" value="ENDONUCLEASE_EXONUCLEASE_PHOSPHATASE DOMAIN-CONTAINING PROTEIN"/>
    <property type="match status" value="1"/>
</dbReference>
<dbReference type="GO" id="GO:0003824">
    <property type="term" value="F:catalytic activity"/>
    <property type="evidence" value="ECO:0007669"/>
    <property type="project" value="InterPro"/>
</dbReference>
<dbReference type="EMBL" id="SJPK01000002">
    <property type="protein sequence ID" value="TWT74256.1"/>
    <property type="molecule type" value="Genomic_DNA"/>
</dbReference>
<protein>
    <recommendedName>
        <fullName evidence="2">Endonuclease/exonuclease/phosphatase domain-containing protein</fullName>
    </recommendedName>
</protein>
<dbReference type="GO" id="GO:0006506">
    <property type="term" value="P:GPI anchor biosynthetic process"/>
    <property type="evidence" value="ECO:0007669"/>
    <property type="project" value="TreeGrafter"/>
</dbReference>
<feature type="chain" id="PRO_5022848099" description="Endonuclease/exonuclease/phosphatase domain-containing protein" evidence="1">
    <location>
        <begin position="26"/>
        <end position="263"/>
    </location>
</feature>
<evidence type="ECO:0000256" key="1">
    <source>
        <dbReference type="SAM" id="SignalP"/>
    </source>
</evidence>